<keyword evidence="5" id="KW-1185">Reference proteome</keyword>
<dbReference type="InterPro" id="IPR009081">
    <property type="entry name" value="PP-bd_ACP"/>
</dbReference>
<dbReference type="Gene3D" id="1.10.1200.10">
    <property type="entry name" value="ACP-like"/>
    <property type="match status" value="1"/>
</dbReference>
<dbReference type="PANTHER" id="PTHR45527:SF1">
    <property type="entry name" value="FATTY ACID SYNTHASE"/>
    <property type="match status" value="1"/>
</dbReference>
<dbReference type="PANTHER" id="PTHR45527">
    <property type="entry name" value="NONRIBOSOMAL PEPTIDE SYNTHETASE"/>
    <property type="match status" value="1"/>
</dbReference>
<dbReference type="InterPro" id="IPR029058">
    <property type="entry name" value="AB_hydrolase_fold"/>
</dbReference>
<dbReference type="Pfam" id="PF00550">
    <property type="entry name" value="PP-binding"/>
    <property type="match status" value="1"/>
</dbReference>
<dbReference type="Pfam" id="PF13193">
    <property type="entry name" value="AMP-binding_C"/>
    <property type="match status" value="1"/>
</dbReference>
<evidence type="ECO:0000256" key="2">
    <source>
        <dbReference type="ARBA" id="ARBA00022553"/>
    </source>
</evidence>
<name>A0ABV0KA31_9CYAN</name>
<sequence length="881" mass="97936">MLSKNKDVAVWPSEEVAAESDSGQNLCSDWVEAWDSISSTTLLHQLFEMQAEHSPGSIAIRAEEQCLSYQHVNEQANRFAYYLHQQGLIADTVVGLFIDRSPAMVIAMLGILKAGGAYLPLDPDYPSDRTASILAESGVSLVVSYSHLIKNLPQENINVICLDLEQEKIGRQKHINPNFPINVNHLAYVIYTSGSTGTPKGVMIPHKGICNQLFWRQTTFPLTPSDRVLQNISFSFDPSVWQIFWPISCGAQIVLPKPGGQRDIAYLVELIAREQVTILALVPSVLKVFLEQTKGAQSTPLRHVFCGGEALPTTLQDLFINKFGATTQLHNVYGPTEASIDATCWTCQPGLETAIAPIGRPIANAEAYVLDEHLQPVATGDSGELYIGGRGLARGYLKRPDLTAERFIPHPHSSDTETRLYKTGDLVRYRFDGNLEFLGRLDSQVKIRGFRIELQEIEVALTQHRSVAECVVLASQSDIENSCLAAYIVTAGSGRSTAQELNNFLRGRLPDYMVPAHFIFLDELPLNANGKIDKKKLPEPSLDRQAFENDVVSPRNETELRLAQIWEQELQLGPIGITDSFFELGGNSLLAASMLIKVEDVFGRSPSLGNFFQLPTIEALAKALQETSEDNSKQSLVAIQPYGSKSPLFCVHTRTGSVLDYYTLAQQLNREQPIYGLQARGLSSSEDVDYRVEAMARRYIRELQTLQPTGPYFLCGYSFGGLVAYEMAQQLVQEGQTIGLLTLIDTYCLTKSWFDFSTPTILGQLRGKLSAGVRRVHQKWLSLGYLRSHSSEAVLERMMAISERAIRSYKPQPYSGSVLLLRATQLPEKANLSPQFVDETLGWEKLVTGGIKVHSVSGNHFNLFEKPNVFELANYLNRFLP</sequence>
<dbReference type="Gene3D" id="3.40.50.1820">
    <property type="entry name" value="alpha/beta hydrolase"/>
    <property type="match status" value="1"/>
</dbReference>
<proteinExistence type="predicted"/>
<dbReference type="InterPro" id="IPR045851">
    <property type="entry name" value="AMP-bd_C_sf"/>
</dbReference>
<evidence type="ECO:0000259" key="3">
    <source>
        <dbReference type="PROSITE" id="PS50075"/>
    </source>
</evidence>
<accession>A0ABV0KA31</accession>
<dbReference type="EMBL" id="JAMPKX010000013">
    <property type="protein sequence ID" value="MEP0949630.1"/>
    <property type="molecule type" value="Genomic_DNA"/>
</dbReference>
<gene>
    <name evidence="4" type="ORF">NC992_22320</name>
</gene>
<dbReference type="InterPro" id="IPR000873">
    <property type="entry name" value="AMP-dep_synth/lig_dom"/>
</dbReference>
<dbReference type="Proteomes" id="UP001482513">
    <property type="component" value="Unassembled WGS sequence"/>
</dbReference>
<dbReference type="Gene3D" id="2.30.38.10">
    <property type="entry name" value="Luciferase, Domain 3"/>
    <property type="match status" value="1"/>
</dbReference>
<evidence type="ECO:0000313" key="4">
    <source>
        <dbReference type="EMBL" id="MEP0949630.1"/>
    </source>
</evidence>
<dbReference type="InterPro" id="IPR036736">
    <property type="entry name" value="ACP-like_sf"/>
</dbReference>
<dbReference type="NCBIfam" id="TIGR01733">
    <property type="entry name" value="AA-adenyl-dom"/>
    <property type="match status" value="1"/>
</dbReference>
<dbReference type="CDD" id="cd05930">
    <property type="entry name" value="A_NRPS"/>
    <property type="match status" value="1"/>
</dbReference>
<keyword evidence="1" id="KW-0596">Phosphopantetheine</keyword>
<dbReference type="InterPro" id="IPR001031">
    <property type="entry name" value="Thioesterase"/>
</dbReference>
<keyword evidence="2" id="KW-0597">Phosphoprotein</keyword>
<evidence type="ECO:0000256" key="1">
    <source>
        <dbReference type="ARBA" id="ARBA00022450"/>
    </source>
</evidence>
<dbReference type="PROSITE" id="PS00455">
    <property type="entry name" value="AMP_BINDING"/>
    <property type="match status" value="1"/>
</dbReference>
<dbReference type="InterPro" id="IPR010071">
    <property type="entry name" value="AA_adenyl_dom"/>
</dbReference>
<feature type="domain" description="Carrier" evidence="3">
    <location>
        <begin position="553"/>
        <end position="628"/>
    </location>
</feature>
<dbReference type="SMART" id="SM00823">
    <property type="entry name" value="PKS_PP"/>
    <property type="match status" value="1"/>
</dbReference>
<dbReference type="PROSITE" id="PS50075">
    <property type="entry name" value="CARRIER"/>
    <property type="match status" value="1"/>
</dbReference>
<dbReference type="SUPFAM" id="SSF53474">
    <property type="entry name" value="alpha/beta-Hydrolases"/>
    <property type="match status" value="1"/>
</dbReference>
<organism evidence="4 5">
    <name type="scientific">Leptolyngbya subtilissima DQ-A4</name>
    <dbReference type="NCBI Taxonomy" id="2933933"/>
    <lineage>
        <taxon>Bacteria</taxon>
        <taxon>Bacillati</taxon>
        <taxon>Cyanobacteriota</taxon>
        <taxon>Cyanophyceae</taxon>
        <taxon>Leptolyngbyales</taxon>
        <taxon>Leptolyngbyaceae</taxon>
        <taxon>Leptolyngbya group</taxon>
        <taxon>Leptolyngbya</taxon>
    </lineage>
</organism>
<evidence type="ECO:0000313" key="5">
    <source>
        <dbReference type="Proteomes" id="UP001482513"/>
    </source>
</evidence>
<dbReference type="SUPFAM" id="SSF56801">
    <property type="entry name" value="Acetyl-CoA synthetase-like"/>
    <property type="match status" value="1"/>
</dbReference>
<dbReference type="SUPFAM" id="SSF47336">
    <property type="entry name" value="ACP-like"/>
    <property type="match status" value="1"/>
</dbReference>
<dbReference type="Pfam" id="PF00501">
    <property type="entry name" value="AMP-binding"/>
    <property type="match status" value="1"/>
</dbReference>
<dbReference type="InterPro" id="IPR020806">
    <property type="entry name" value="PKS_PP-bd"/>
</dbReference>
<dbReference type="InterPro" id="IPR025110">
    <property type="entry name" value="AMP-bd_C"/>
</dbReference>
<dbReference type="Gene3D" id="3.40.50.980">
    <property type="match status" value="2"/>
</dbReference>
<dbReference type="RefSeq" id="WP_199325959.1">
    <property type="nucleotide sequence ID" value="NZ_JAMPKX010000013.1"/>
</dbReference>
<comment type="caution">
    <text evidence="4">The sequence shown here is derived from an EMBL/GenBank/DDBJ whole genome shotgun (WGS) entry which is preliminary data.</text>
</comment>
<dbReference type="Pfam" id="PF00975">
    <property type="entry name" value="Thioesterase"/>
    <property type="match status" value="1"/>
</dbReference>
<dbReference type="Gene3D" id="3.30.300.30">
    <property type="match status" value="1"/>
</dbReference>
<dbReference type="InterPro" id="IPR020845">
    <property type="entry name" value="AMP-binding_CS"/>
</dbReference>
<protein>
    <submittedName>
        <fullName evidence="4">Amino acid adenylation domain-containing protein</fullName>
    </submittedName>
</protein>
<reference evidence="4 5" key="1">
    <citation type="submission" date="2022-04" db="EMBL/GenBank/DDBJ databases">
        <title>Positive selection, recombination, and allopatry shape intraspecific diversity of widespread and dominant cyanobacteria.</title>
        <authorList>
            <person name="Wei J."/>
            <person name="Shu W."/>
            <person name="Hu C."/>
        </authorList>
    </citation>
    <scope>NUCLEOTIDE SEQUENCE [LARGE SCALE GENOMIC DNA]</scope>
    <source>
        <strain evidence="4 5">DQ-A4</strain>
    </source>
</reference>